<feature type="compositionally biased region" description="Basic and acidic residues" evidence="1">
    <location>
        <begin position="7"/>
        <end position="16"/>
    </location>
</feature>
<dbReference type="EMBL" id="JAAAJA010000008">
    <property type="protein sequence ID" value="KAG0267078.1"/>
    <property type="molecule type" value="Genomic_DNA"/>
</dbReference>
<feature type="region of interest" description="Disordered" evidence="1">
    <location>
        <begin position="97"/>
        <end position="233"/>
    </location>
</feature>
<gene>
    <name evidence="2" type="ORF">BG011_009150</name>
</gene>
<dbReference type="AlphaFoldDB" id="A0A9P6QH71"/>
<feature type="compositionally biased region" description="Basic residues" evidence="1">
    <location>
        <begin position="459"/>
        <end position="474"/>
    </location>
</feature>
<dbReference type="OrthoDB" id="2439077at2759"/>
<feature type="region of interest" description="Disordered" evidence="1">
    <location>
        <begin position="240"/>
        <end position="259"/>
    </location>
</feature>
<feature type="compositionally biased region" description="Polar residues" evidence="1">
    <location>
        <begin position="152"/>
        <end position="164"/>
    </location>
</feature>
<organism evidence="2 3">
    <name type="scientific">Mortierella polycephala</name>
    <dbReference type="NCBI Taxonomy" id="41804"/>
    <lineage>
        <taxon>Eukaryota</taxon>
        <taxon>Fungi</taxon>
        <taxon>Fungi incertae sedis</taxon>
        <taxon>Mucoromycota</taxon>
        <taxon>Mortierellomycotina</taxon>
        <taxon>Mortierellomycetes</taxon>
        <taxon>Mortierellales</taxon>
        <taxon>Mortierellaceae</taxon>
        <taxon>Mortierella</taxon>
    </lineage>
</organism>
<evidence type="ECO:0000313" key="2">
    <source>
        <dbReference type="EMBL" id="KAG0267078.1"/>
    </source>
</evidence>
<reference evidence="2" key="1">
    <citation type="journal article" date="2020" name="Fungal Divers.">
        <title>Resolving the Mortierellaceae phylogeny through synthesis of multi-gene phylogenetics and phylogenomics.</title>
        <authorList>
            <person name="Vandepol N."/>
            <person name="Liber J."/>
            <person name="Desiro A."/>
            <person name="Na H."/>
            <person name="Kennedy M."/>
            <person name="Barry K."/>
            <person name="Grigoriev I.V."/>
            <person name="Miller A.N."/>
            <person name="O'Donnell K."/>
            <person name="Stajich J.E."/>
            <person name="Bonito G."/>
        </authorList>
    </citation>
    <scope>NUCLEOTIDE SEQUENCE</scope>
    <source>
        <strain evidence="2">KOD948</strain>
    </source>
</reference>
<evidence type="ECO:0000313" key="3">
    <source>
        <dbReference type="Proteomes" id="UP000726737"/>
    </source>
</evidence>
<comment type="caution">
    <text evidence="2">The sequence shown here is derived from an EMBL/GenBank/DDBJ whole genome shotgun (WGS) entry which is preliminary data.</text>
</comment>
<feature type="compositionally biased region" description="Basic and acidic residues" evidence="1">
    <location>
        <begin position="248"/>
        <end position="259"/>
    </location>
</feature>
<feature type="compositionally biased region" description="Acidic residues" evidence="1">
    <location>
        <begin position="520"/>
        <end position="536"/>
    </location>
</feature>
<evidence type="ECO:0000256" key="1">
    <source>
        <dbReference type="SAM" id="MobiDB-lite"/>
    </source>
</evidence>
<feature type="compositionally biased region" description="Acidic residues" evidence="1">
    <location>
        <begin position="544"/>
        <end position="555"/>
    </location>
</feature>
<feature type="region of interest" description="Disordered" evidence="1">
    <location>
        <begin position="1"/>
        <end position="35"/>
    </location>
</feature>
<sequence>MTVVQNTHDRPADSTRRTTRSTKKPGLYGHRNNSSNNLLLDIEERASKPILPPLQIPKDNQRVGDKVTLNKPNDNEEVGYFGDILDRYCHHDNDYTSPLTASPTSPFSKNLGGRDFTSAQPPTPPASSRQRQRHNSVQVMDQPRKPVAFRHSTAQPSGTVSAESSPMLAASARFHSHLQSGSNKDDTVSPSLYNRSMPTPAPPTTRPSTKRSLPAASSNMSATSAPSRASAHTTASFLGLIHPTPDQRVARPELSPRDISRRSMIAQALRGDIAHAHLPLPPSGTHNAGQLKTFPDVVDAAMNRNKMLQEHQINPNQRSNLLHQDVSFKHGYDQRPQLQQWQQQQYDNIQEQHPQETRYSTRRSLPALTPTEMLSRRFEESTRPMSQGSLVNTSASRRQHQQQKEYDPLGLKPAFMHTPFVHTRAKGHYDSRKVFFGDMITVVSIERPETPPPLTTDKKKAKKKSKKSSSRKGPRHDPEYDSDYYNEPYTPEPAEVIVKPAPWIGNPNYDEEQQNSSFYDESDPGYEYDYEYEAPSDDTRLEAEDSAEDDLDENEDKPWGSDISSEGRSHPKKRGGLFKFKRAVNRLLRN</sequence>
<feature type="compositionally biased region" description="Polar residues" evidence="1">
    <location>
        <begin position="383"/>
        <end position="396"/>
    </location>
</feature>
<feature type="compositionally biased region" description="Polar residues" evidence="1">
    <location>
        <begin position="97"/>
        <end position="108"/>
    </location>
</feature>
<feature type="region of interest" description="Disordered" evidence="1">
    <location>
        <begin position="352"/>
        <end position="411"/>
    </location>
</feature>
<feature type="compositionally biased region" description="Polar residues" evidence="1">
    <location>
        <begin position="215"/>
        <end position="233"/>
    </location>
</feature>
<feature type="region of interest" description="Disordered" evidence="1">
    <location>
        <begin position="50"/>
        <end position="74"/>
    </location>
</feature>
<feature type="compositionally biased region" description="Polar residues" evidence="1">
    <location>
        <begin position="177"/>
        <end position="194"/>
    </location>
</feature>
<proteinExistence type="predicted"/>
<protein>
    <submittedName>
        <fullName evidence="2">Uncharacterized protein</fullName>
    </submittedName>
</protein>
<keyword evidence="3" id="KW-1185">Reference proteome</keyword>
<dbReference type="Proteomes" id="UP000726737">
    <property type="component" value="Unassembled WGS sequence"/>
</dbReference>
<name>A0A9P6QH71_9FUNG</name>
<accession>A0A9P6QH71</accession>
<feature type="region of interest" description="Disordered" evidence="1">
    <location>
        <begin position="447"/>
        <end position="575"/>
    </location>
</feature>